<protein>
    <submittedName>
        <fullName evidence="2">Uncharacterized protein</fullName>
    </submittedName>
</protein>
<keyword evidence="3" id="KW-1185">Reference proteome</keyword>
<sequence>VRASEVAQEAAPAAAVALCRRLSIPSRAVLKLLRELETFEATGTRPRATGSEALSRLESAEARTTLENLGAEMALGSRRLSCEELHAAILPPFFEGRELPCSLLPAELALGPAVDEASFPSNRPEAADQKVEHGGEGWQRTQSWSGTSRRRSEWNL</sequence>
<dbReference type="AlphaFoldDB" id="A0A812S902"/>
<feature type="region of interest" description="Disordered" evidence="1">
    <location>
        <begin position="115"/>
        <end position="156"/>
    </location>
</feature>
<dbReference type="Proteomes" id="UP000604046">
    <property type="component" value="Unassembled WGS sequence"/>
</dbReference>
<evidence type="ECO:0000256" key="1">
    <source>
        <dbReference type="SAM" id="MobiDB-lite"/>
    </source>
</evidence>
<dbReference type="EMBL" id="CAJNDS010002431">
    <property type="protein sequence ID" value="CAE7470995.1"/>
    <property type="molecule type" value="Genomic_DNA"/>
</dbReference>
<accession>A0A812S902</accession>
<name>A0A812S902_9DINO</name>
<proteinExistence type="predicted"/>
<evidence type="ECO:0000313" key="2">
    <source>
        <dbReference type="EMBL" id="CAE7470995.1"/>
    </source>
</evidence>
<gene>
    <name evidence="2" type="ORF">SNAT2548_LOCUS26430</name>
</gene>
<feature type="non-terminal residue" evidence="2">
    <location>
        <position position="1"/>
    </location>
</feature>
<comment type="caution">
    <text evidence="2">The sequence shown here is derived from an EMBL/GenBank/DDBJ whole genome shotgun (WGS) entry which is preliminary data.</text>
</comment>
<reference evidence="2" key="1">
    <citation type="submission" date="2021-02" db="EMBL/GenBank/DDBJ databases">
        <authorList>
            <person name="Dougan E. K."/>
            <person name="Rhodes N."/>
            <person name="Thang M."/>
            <person name="Chan C."/>
        </authorList>
    </citation>
    <scope>NUCLEOTIDE SEQUENCE</scope>
</reference>
<feature type="compositionally biased region" description="Basic and acidic residues" evidence="1">
    <location>
        <begin position="125"/>
        <end position="135"/>
    </location>
</feature>
<evidence type="ECO:0000313" key="3">
    <source>
        <dbReference type="Proteomes" id="UP000604046"/>
    </source>
</evidence>
<organism evidence="2 3">
    <name type="scientific">Symbiodinium natans</name>
    <dbReference type="NCBI Taxonomy" id="878477"/>
    <lineage>
        <taxon>Eukaryota</taxon>
        <taxon>Sar</taxon>
        <taxon>Alveolata</taxon>
        <taxon>Dinophyceae</taxon>
        <taxon>Suessiales</taxon>
        <taxon>Symbiodiniaceae</taxon>
        <taxon>Symbiodinium</taxon>
    </lineage>
</organism>